<dbReference type="EMBL" id="LO017727">
    <property type="protein sequence ID" value="CRH07568.1"/>
    <property type="molecule type" value="Genomic_DNA"/>
</dbReference>
<sequence length="70" mass="8210">MVNNDDYGKIVFAVDNFTYNRSNCKKVFSDWAAIDKKLNQCSFLSFRLTEINLIVLGVRHLQWNVILWSP</sequence>
<organism evidence="1">
    <name type="scientific">Magnetococcus massalia (strain MO-1)</name>
    <dbReference type="NCBI Taxonomy" id="451514"/>
    <lineage>
        <taxon>Bacteria</taxon>
        <taxon>Pseudomonadati</taxon>
        <taxon>Pseudomonadota</taxon>
        <taxon>Magnetococcia</taxon>
        <taxon>Magnetococcales</taxon>
        <taxon>Magnetococcaceae</taxon>
        <taxon>Magnetococcus</taxon>
    </lineage>
</organism>
<dbReference type="AlphaFoldDB" id="A0A1S7LLP2"/>
<evidence type="ECO:0000313" key="1">
    <source>
        <dbReference type="EMBL" id="CRH07568.1"/>
    </source>
</evidence>
<gene>
    <name evidence="1" type="ORF">MAGMO_3431</name>
</gene>
<protein>
    <submittedName>
        <fullName evidence="1">Uncharacterized protein</fullName>
    </submittedName>
</protein>
<reference evidence="1" key="1">
    <citation type="submission" date="2015-04" db="EMBL/GenBank/DDBJ databases">
        <authorList>
            <person name="Syromyatnikov M.Y."/>
            <person name="Popov V.N."/>
        </authorList>
    </citation>
    <scope>NUCLEOTIDE SEQUENCE</scope>
    <source>
        <strain evidence="1">MO-1</strain>
    </source>
</reference>
<proteinExistence type="predicted"/>
<name>A0A1S7LLP2_MAGMO</name>
<accession>A0A1S7LLP2</accession>